<dbReference type="EMBL" id="FNTL01000002">
    <property type="protein sequence ID" value="SEB35893.1"/>
    <property type="molecule type" value="Genomic_DNA"/>
</dbReference>
<dbReference type="AlphaFoldDB" id="A0A1H4IPJ8"/>
<evidence type="ECO:0000313" key="1">
    <source>
        <dbReference type="EMBL" id="SEB35893.1"/>
    </source>
</evidence>
<proteinExistence type="predicted"/>
<accession>A0A1H4IPJ8</accession>
<dbReference type="RefSeq" id="WP_240319562.1">
    <property type="nucleotide sequence ID" value="NZ_FNTL01000002.1"/>
</dbReference>
<dbReference type="Proteomes" id="UP000183407">
    <property type="component" value="Unassembled WGS sequence"/>
</dbReference>
<sequence length="198" mass="21007">MPALIRPTYRYTDPTLTPPTPGAALVMEVSLVFSRPGIGPKGGGQHGGIPLSVGPTTTLFRRHDGIEMRLPNTDLLLWDTPFLIAGHRHGVVDLRHRSGWEWLDWTLADHVTHDHHTAAAAAPAHGVTPVVGAGKSSPLVVVAIRLWHKCIHVPRPSPGGSTVSIPPQGVVLACGAAATRCLWQGIGSRRIEADGGTV</sequence>
<reference evidence="2" key="1">
    <citation type="submission" date="2016-10" db="EMBL/GenBank/DDBJ databases">
        <authorList>
            <person name="Varghese N."/>
        </authorList>
    </citation>
    <scope>NUCLEOTIDE SEQUENCE [LARGE SCALE GENOMIC DNA]</scope>
    <source>
        <strain evidence="2">DSM 44719</strain>
    </source>
</reference>
<organism evidence="1 2">
    <name type="scientific">Rhodococcus jostii</name>
    <dbReference type="NCBI Taxonomy" id="132919"/>
    <lineage>
        <taxon>Bacteria</taxon>
        <taxon>Bacillati</taxon>
        <taxon>Actinomycetota</taxon>
        <taxon>Actinomycetes</taxon>
        <taxon>Mycobacteriales</taxon>
        <taxon>Nocardiaceae</taxon>
        <taxon>Rhodococcus</taxon>
    </lineage>
</organism>
<gene>
    <name evidence="1" type="ORF">SAMN04490220_0339</name>
</gene>
<evidence type="ECO:0000313" key="2">
    <source>
        <dbReference type="Proteomes" id="UP000183407"/>
    </source>
</evidence>
<name>A0A1H4IPJ8_RHOJO</name>
<protein>
    <submittedName>
        <fullName evidence="1">Uncharacterized protein</fullName>
    </submittedName>
</protein>